<protein>
    <recommendedName>
        <fullName evidence="3">Gluconate 2-dehydrogenase subunit 3 family protein</fullName>
    </recommendedName>
</protein>
<evidence type="ECO:0008006" key="3">
    <source>
        <dbReference type="Google" id="ProtNLM"/>
    </source>
</evidence>
<keyword evidence="2" id="KW-1185">Reference proteome</keyword>
<name>A0ABW3P4F5_9SPHN</name>
<evidence type="ECO:0000313" key="2">
    <source>
        <dbReference type="Proteomes" id="UP001597203"/>
    </source>
</evidence>
<dbReference type="RefSeq" id="WP_380915422.1">
    <property type="nucleotide sequence ID" value="NZ_JBHTLS010000135.1"/>
</dbReference>
<organism evidence="1 2">
    <name type="scientific">Sphingobium olei</name>
    <dbReference type="NCBI Taxonomy" id="420955"/>
    <lineage>
        <taxon>Bacteria</taxon>
        <taxon>Pseudomonadati</taxon>
        <taxon>Pseudomonadota</taxon>
        <taxon>Alphaproteobacteria</taxon>
        <taxon>Sphingomonadales</taxon>
        <taxon>Sphingomonadaceae</taxon>
        <taxon>Sphingobium</taxon>
    </lineage>
</organism>
<accession>A0ABW3P4F5</accession>
<sequence>MADALIPQDEELGMPSASQAGVIDILLPRALKARPDLAEPFIAALAKLPENPENPDVAAVRNLDEADFDLVSHIIAGSYFLNEEVNKTLKYPGQESLPYDPDYDEIMEVVGRVIDRGPIYVTPAA</sequence>
<dbReference type="EMBL" id="JBHTLS010000135">
    <property type="protein sequence ID" value="MFD1107676.1"/>
    <property type="molecule type" value="Genomic_DNA"/>
</dbReference>
<reference evidence="2" key="1">
    <citation type="journal article" date="2019" name="Int. J. Syst. Evol. Microbiol.">
        <title>The Global Catalogue of Microorganisms (GCM) 10K type strain sequencing project: providing services to taxonomists for standard genome sequencing and annotation.</title>
        <authorList>
            <consortium name="The Broad Institute Genomics Platform"/>
            <consortium name="The Broad Institute Genome Sequencing Center for Infectious Disease"/>
            <person name="Wu L."/>
            <person name="Ma J."/>
        </authorList>
    </citation>
    <scope>NUCLEOTIDE SEQUENCE [LARGE SCALE GENOMIC DNA]</scope>
    <source>
        <strain evidence="2">CCUG 54329</strain>
    </source>
</reference>
<comment type="caution">
    <text evidence="1">The sequence shown here is derived from an EMBL/GenBank/DDBJ whole genome shotgun (WGS) entry which is preliminary data.</text>
</comment>
<dbReference type="Proteomes" id="UP001597203">
    <property type="component" value="Unassembled WGS sequence"/>
</dbReference>
<proteinExistence type="predicted"/>
<gene>
    <name evidence="1" type="ORF">ACFQ24_22650</name>
</gene>
<evidence type="ECO:0000313" key="1">
    <source>
        <dbReference type="EMBL" id="MFD1107676.1"/>
    </source>
</evidence>